<evidence type="ECO:0000259" key="4">
    <source>
        <dbReference type="PROSITE" id="PS50893"/>
    </source>
</evidence>
<dbReference type="InterPro" id="IPR017871">
    <property type="entry name" value="ABC_transporter-like_CS"/>
</dbReference>
<dbReference type="InterPro" id="IPR027417">
    <property type="entry name" value="P-loop_NTPase"/>
</dbReference>
<evidence type="ECO:0000313" key="5">
    <source>
        <dbReference type="EMBL" id="QNI34411.1"/>
    </source>
</evidence>
<evidence type="ECO:0000256" key="1">
    <source>
        <dbReference type="ARBA" id="ARBA00022448"/>
    </source>
</evidence>
<gene>
    <name evidence="5" type="ORF">H7849_11260</name>
</gene>
<organism evidence="5 6">
    <name type="scientific">Alloacidobacterium dinghuense</name>
    <dbReference type="NCBI Taxonomy" id="2763107"/>
    <lineage>
        <taxon>Bacteria</taxon>
        <taxon>Pseudomonadati</taxon>
        <taxon>Acidobacteriota</taxon>
        <taxon>Terriglobia</taxon>
        <taxon>Terriglobales</taxon>
        <taxon>Acidobacteriaceae</taxon>
        <taxon>Alloacidobacterium</taxon>
    </lineage>
</organism>
<dbReference type="Proteomes" id="UP000515312">
    <property type="component" value="Chromosome"/>
</dbReference>
<dbReference type="SMART" id="SM00382">
    <property type="entry name" value="AAA"/>
    <property type="match status" value="1"/>
</dbReference>
<feature type="domain" description="ABC transporter" evidence="4">
    <location>
        <begin position="20"/>
        <end position="255"/>
    </location>
</feature>
<evidence type="ECO:0000313" key="6">
    <source>
        <dbReference type="Proteomes" id="UP000515312"/>
    </source>
</evidence>
<keyword evidence="3 5" id="KW-0067">ATP-binding</keyword>
<dbReference type="EMBL" id="CP060394">
    <property type="protein sequence ID" value="QNI34411.1"/>
    <property type="molecule type" value="Genomic_DNA"/>
</dbReference>
<proteinExistence type="predicted"/>
<dbReference type="RefSeq" id="WP_186746566.1">
    <property type="nucleotide sequence ID" value="NZ_CP060394.1"/>
</dbReference>
<dbReference type="SUPFAM" id="SSF52540">
    <property type="entry name" value="P-loop containing nucleoside triphosphate hydrolases"/>
    <property type="match status" value="1"/>
</dbReference>
<dbReference type="Pfam" id="PF00005">
    <property type="entry name" value="ABC_tran"/>
    <property type="match status" value="1"/>
</dbReference>
<dbReference type="InterPro" id="IPR003593">
    <property type="entry name" value="AAA+_ATPase"/>
</dbReference>
<evidence type="ECO:0000256" key="2">
    <source>
        <dbReference type="ARBA" id="ARBA00022741"/>
    </source>
</evidence>
<keyword evidence="2" id="KW-0547">Nucleotide-binding</keyword>
<keyword evidence="6" id="KW-1185">Reference proteome</keyword>
<dbReference type="InterPro" id="IPR003439">
    <property type="entry name" value="ABC_transporter-like_ATP-bd"/>
</dbReference>
<dbReference type="PROSITE" id="PS00211">
    <property type="entry name" value="ABC_TRANSPORTER_1"/>
    <property type="match status" value="1"/>
</dbReference>
<dbReference type="GO" id="GO:0005524">
    <property type="term" value="F:ATP binding"/>
    <property type="evidence" value="ECO:0007669"/>
    <property type="project" value="UniProtKB-KW"/>
</dbReference>
<accession>A0A7G8BPE1</accession>
<dbReference type="AlphaFoldDB" id="A0A7G8BPE1"/>
<dbReference type="PANTHER" id="PTHR43023">
    <property type="entry name" value="PROTEIN TRIGALACTOSYLDIACYLGLYCEROL 3, CHLOROPLASTIC"/>
    <property type="match status" value="1"/>
</dbReference>
<dbReference type="PROSITE" id="PS50893">
    <property type="entry name" value="ABC_TRANSPORTER_2"/>
    <property type="match status" value="1"/>
</dbReference>
<keyword evidence="1" id="KW-0813">Transport</keyword>
<sequence length="277" mass="30906">MSQAALAPELKQPSSDEPVVVFENVTIGFENKPVLNNISFTVKPGETRILLGPAGVGKSVLLKMTDGLFRPDSGRIFVFGEEVSAMPEEQLFALRARIGIVFQEGALFDSLTVRDNVGYRLMEEHRADDEIDQRVLEALRFVELEHTIHKFPSELSGGMRRRVAIARAIITKPDLLLYDSPTGGLDPITSTTIIELVIKQRDVYHTSSLLVTHRLQDAFVLASHHFNLEANKMEPLPEGQSDPQTSFLVLNEGRLVFDGSTHDLVHSDDPFLKEYLT</sequence>
<dbReference type="PANTHER" id="PTHR43023:SF6">
    <property type="entry name" value="INTERMEMBRANE PHOSPHOLIPID TRANSPORT SYSTEM ATP-BINDING PROTEIN MLAF"/>
    <property type="match status" value="1"/>
</dbReference>
<protein>
    <submittedName>
        <fullName evidence="5">ATP-binding cassette domain-containing protein</fullName>
    </submittedName>
</protein>
<name>A0A7G8BPE1_9BACT</name>
<reference evidence="5 6" key="1">
    <citation type="submission" date="2020-08" db="EMBL/GenBank/DDBJ databases">
        <title>Edaphobacter telluris sp. nov. and Acidobacterium dinghuensis sp. nov., two acidobacteria isolated from forest soil.</title>
        <authorList>
            <person name="Fu J."/>
            <person name="Qiu L."/>
        </authorList>
    </citation>
    <scope>NUCLEOTIDE SEQUENCE [LARGE SCALE GENOMIC DNA]</scope>
    <source>
        <strain evidence="5">4Y35</strain>
    </source>
</reference>
<evidence type="ECO:0000256" key="3">
    <source>
        <dbReference type="ARBA" id="ARBA00022840"/>
    </source>
</evidence>
<dbReference type="KEGG" id="adin:H7849_11260"/>
<dbReference type="Gene3D" id="3.40.50.300">
    <property type="entry name" value="P-loop containing nucleotide triphosphate hydrolases"/>
    <property type="match status" value="1"/>
</dbReference>
<dbReference type="GO" id="GO:0016887">
    <property type="term" value="F:ATP hydrolysis activity"/>
    <property type="evidence" value="ECO:0007669"/>
    <property type="project" value="InterPro"/>
</dbReference>